<sequence>MDLIVEGVSHRYGEVQALDDINLRVADGETLALIGPSGCGKSTLLSIMGGILAPSEGRVAAEGAAPDGCLNPFTYIFQDFALLPWRTVAGNVGLPLEHHRFDGDGRARRIAEALSLTGLGEFADAYPKQLSGGMRQRVGIARAIAVRPALLLLDEPLSALDAQTRELLMEDLIRIWARERTTSVYVTHNLNEAVRLADRVAVLSRRPGRIKEIVSVPVPLDERTERRHADLIETIREQLWRLIVDEAKDADRELESVA</sequence>
<dbReference type="EC" id="3.6.3.-" evidence="6"/>
<dbReference type="GO" id="GO:0005524">
    <property type="term" value="F:ATP binding"/>
    <property type="evidence" value="ECO:0007669"/>
    <property type="project" value="UniProtKB-KW"/>
</dbReference>
<evidence type="ECO:0000313" key="6">
    <source>
        <dbReference type="EMBL" id="SLN55285.1"/>
    </source>
</evidence>
<dbReference type="InterPro" id="IPR003439">
    <property type="entry name" value="ABC_transporter-like_ATP-bd"/>
</dbReference>
<keyword evidence="3" id="KW-0547">Nucleotide-binding</keyword>
<dbReference type="AlphaFoldDB" id="A0A1Y5T4M5"/>
<dbReference type="InterPro" id="IPR050166">
    <property type="entry name" value="ABC_transporter_ATP-bind"/>
</dbReference>
<dbReference type="CDD" id="cd03293">
    <property type="entry name" value="ABC_NrtD_SsuB_transporters"/>
    <property type="match status" value="1"/>
</dbReference>
<dbReference type="PANTHER" id="PTHR42788:SF20">
    <property type="entry name" value="ABC TRANSPORTER ATP-BINDING PROTEIN"/>
    <property type="match status" value="1"/>
</dbReference>
<keyword evidence="2" id="KW-0813">Transport</keyword>
<dbReference type="PANTHER" id="PTHR42788">
    <property type="entry name" value="TAURINE IMPORT ATP-BINDING PROTEIN-RELATED"/>
    <property type="match status" value="1"/>
</dbReference>
<dbReference type="InParanoid" id="A0A1Y5T4M5"/>
<dbReference type="GO" id="GO:0016887">
    <property type="term" value="F:ATP hydrolysis activity"/>
    <property type="evidence" value="ECO:0007669"/>
    <property type="project" value="InterPro"/>
</dbReference>
<keyword evidence="6" id="KW-0378">Hydrolase</keyword>
<dbReference type="InterPro" id="IPR003593">
    <property type="entry name" value="AAA+_ATPase"/>
</dbReference>
<dbReference type="RefSeq" id="WP_085883738.1">
    <property type="nucleotide sequence ID" value="NZ_FWFR01000002.1"/>
</dbReference>
<protein>
    <submittedName>
        <fullName evidence="6">Bicarbonate transport ATP-binding protein CmpD</fullName>
        <ecNumber evidence="6">3.6.3.-</ecNumber>
    </submittedName>
</protein>
<dbReference type="SMART" id="SM00382">
    <property type="entry name" value="AAA"/>
    <property type="match status" value="1"/>
</dbReference>
<dbReference type="OrthoDB" id="8016555at2"/>
<feature type="domain" description="ABC transporter" evidence="5">
    <location>
        <begin position="3"/>
        <end position="232"/>
    </location>
</feature>
<evidence type="ECO:0000259" key="5">
    <source>
        <dbReference type="PROSITE" id="PS50893"/>
    </source>
</evidence>
<dbReference type="EMBL" id="FWFR01000002">
    <property type="protein sequence ID" value="SLN55285.1"/>
    <property type="molecule type" value="Genomic_DNA"/>
</dbReference>
<dbReference type="PROSITE" id="PS00211">
    <property type="entry name" value="ABC_TRANSPORTER_1"/>
    <property type="match status" value="1"/>
</dbReference>
<dbReference type="InterPro" id="IPR027417">
    <property type="entry name" value="P-loop_NTPase"/>
</dbReference>
<evidence type="ECO:0000256" key="4">
    <source>
        <dbReference type="ARBA" id="ARBA00022840"/>
    </source>
</evidence>
<dbReference type="Proteomes" id="UP000193200">
    <property type="component" value="Unassembled WGS sequence"/>
</dbReference>
<name>A0A1Y5T4M5_9PROT</name>
<keyword evidence="4 6" id="KW-0067">ATP-binding</keyword>
<evidence type="ECO:0000256" key="2">
    <source>
        <dbReference type="ARBA" id="ARBA00022448"/>
    </source>
</evidence>
<keyword evidence="7" id="KW-1185">Reference proteome</keyword>
<dbReference type="Pfam" id="PF00005">
    <property type="entry name" value="ABC_tran"/>
    <property type="match status" value="1"/>
</dbReference>
<gene>
    <name evidence="6" type="primary">cmpD_2</name>
    <name evidence="6" type="ORF">OCH7691_02376</name>
</gene>
<dbReference type="SUPFAM" id="SSF52540">
    <property type="entry name" value="P-loop containing nucleoside triphosphate hydrolases"/>
    <property type="match status" value="1"/>
</dbReference>
<dbReference type="PROSITE" id="PS50893">
    <property type="entry name" value="ABC_TRANSPORTER_2"/>
    <property type="match status" value="1"/>
</dbReference>
<evidence type="ECO:0000313" key="7">
    <source>
        <dbReference type="Proteomes" id="UP000193200"/>
    </source>
</evidence>
<dbReference type="InterPro" id="IPR017871">
    <property type="entry name" value="ABC_transporter-like_CS"/>
</dbReference>
<evidence type="ECO:0000256" key="3">
    <source>
        <dbReference type="ARBA" id="ARBA00022741"/>
    </source>
</evidence>
<accession>A0A1Y5T4M5</accession>
<reference evidence="6 7" key="1">
    <citation type="submission" date="2017-03" db="EMBL/GenBank/DDBJ databases">
        <authorList>
            <person name="Afonso C.L."/>
            <person name="Miller P.J."/>
            <person name="Scott M.A."/>
            <person name="Spackman E."/>
            <person name="Goraichik I."/>
            <person name="Dimitrov K.M."/>
            <person name="Suarez D.L."/>
            <person name="Swayne D.E."/>
        </authorList>
    </citation>
    <scope>NUCLEOTIDE SEQUENCE [LARGE SCALE GENOMIC DNA]</scope>
    <source>
        <strain evidence="6 7">CECT 7691</strain>
    </source>
</reference>
<evidence type="ECO:0000256" key="1">
    <source>
        <dbReference type="ARBA" id="ARBA00005417"/>
    </source>
</evidence>
<comment type="similarity">
    <text evidence="1">Belongs to the ABC transporter superfamily.</text>
</comment>
<organism evidence="6 7">
    <name type="scientific">Oceanibacterium hippocampi</name>
    <dbReference type="NCBI Taxonomy" id="745714"/>
    <lineage>
        <taxon>Bacteria</taxon>
        <taxon>Pseudomonadati</taxon>
        <taxon>Pseudomonadota</taxon>
        <taxon>Alphaproteobacteria</taxon>
        <taxon>Sneathiellales</taxon>
        <taxon>Sneathiellaceae</taxon>
        <taxon>Oceanibacterium</taxon>
    </lineage>
</organism>
<proteinExistence type="inferred from homology"/>
<dbReference type="Gene3D" id="3.40.50.300">
    <property type="entry name" value="P-loop containing nucleotide triphosphate hydrolases"/>
    <property type="match status" value="1"/>
</dbReference>